<evidence type="ECO:0000256" key="2">
    <source>
        <dbReference type="ARBA" id="ARBA00022676"/>
    </source>
</evidence>
<reference evidence="8 9" key="1">
    <citation type="submission" date="2018-10" db="EMBL/GenBank/DDBJ databases">
        <title>Genome assembly for a Yunnan-Guizhou Plateau 3E fish, Anabarilius grahami (Regan), and its evolutionary and genetic applications.</title>
        <authorList>
            <person name="Jiang W."/>
        </authorList>
    </citation>
    <scope>NUCLEOTIDE SEQUENCE [LARGE SCALE GENOMIC DNA]</scope>
    <source>
        <strain evidence="8">AG-KIZ</strain>
        <tissue evidence="8">Muscle</tissue>
    </source>
</reference>
<dbReference type="Proteomes" id="UP000281406">
    <property type="component" value="Unassembled WGS sequence"/>
</dbReference>
<evidence type="ECO:0000256" key="3">
    <source>
        <dbReference type="ARBA" id="ARBA00022679"/>
    </source>
</evidence>
<dbReference type="GO" id="GO:0003950">
    <property type="term" value="F:NAD+ poly-ADP-ribosyltransferase activity"/>
    <property type="evidence" value="ECO:0007669"/>
    <property type="project" value="TreeGrafter"/>
</dbReference>
<proteinExistence type="inferred from homology"/>
<keyword evidence="4" id="KW-0548">Nucleotidyltransferase</keyword>
<dbReference type="PANTHER" id="PTHR10339:SF27">
    <property type="entry name" value="NAD(P)(+)--ARGININE ADP-RIBOSYLTRANSFERASE"/>
    <property type="match status" value="1"/>
</dbReference>
<dbReference type="PANTHER" id="PTHR10339">
    <property type="entry name" value="ADP-RIBOSYLTRANSFERASE"/>
    <property type="match status" value="1"/>
</dbReference>
<evidence type="ECO:0000256" key="7">
    <source>
        <dbReference type="RuleBase" id="RU361228"/>
    </source>
</evidence>
<keyword evidence="5 7" id="KW-0521">NADP</keyword>
<dbReference type="Pfam" id="PF01129">
    <property type="entry name" value="ART"/>
    <property type="match status" value="1"/>
</dbReference>
<evidence type="ECO:0000256" key="6">
    <source>
        <dbReference type="ARBA" id="ARBA00047597"/>
    </source>
</evidence>
<dbReference type="EMBL" id="RJVU01019149">
    <property type="protein sequence ID" value="ROL51120.1"/>
    <property type="molecule type" value="Genomic_DNA"/>
</dbReference>
<accession>A0A3N0YYA0</accession>
<evidence type="ECO:0000313" key="8">
    <source>
        <dbReference type="EMBL" id="ROL51120.1"/>
    </source>
</evidence>
<dbReference type="InterPro" id="IPR000768">
    <property type="entry name" value="ART"/>
</dbReference>
<gene>
    <name evidence="8" type="ORF">DPX16_12029</name>
</gene>
<dbReference type="AlphaFoldDB" id="A0A3N0YYA0"/>
<dbReference type="Gene3D" id="3.90.176.10">
    <property type="entry name" value="Toxin ADP-ribosyltransferase, Chain A, domain 1"/>
    <property type="match status" value="1"/>
</dbReference>
<evidence type="ECO:0000256" key="5">
    <source>
        <dbReference type="ARBA" id="ARBA00022857"/>
    </source>
</evidence>
<evidence type="ECO:0000256" key="1">
    <source>
        <dbReference type="ARBA" id="ARBA00009558"/>
    </source>
</evidence>
<dbReference type="EC" id="2.4.2.31" evidence="7"/>
<sequence>MEGHIPVAIVAEPEVGAEAMEATSPWHPKGPAPPWPPELPEPLWRLPTCLHCPTHLPVISMASLPSADVAKYSKLNHEKEVLIPPYEKFKVVDVKTKVKQKYLWCETVFVLNSTGTRSDLNCALLKKPKQNKYTKDGIPANDPALALYEPTQG</sequence>
<comment type="catalytic activity">
    <reaction evidence="6 7">
        <text>L-arginyl-[protein] + NAD(+) = N(omega)-(ADP-D-ribosyl)-L-arginyl-[protein] + nicotinamide + H(+)</text>
        <dbReference type="Rhea" id="RHEA:19149"/>
        <dbReference type="Rhea" id="RHEA-COMP:10532"/>
        <dbReference type="Rhea" id="RHEA-COMP:15087"/>
        <dbReference type="ChEBI" id="CHEBI:15378"/>
        <dbReference type="ChEBI" id="CHEBI:17154"/>
        <dbReference type="ChEBI" id="CHEBI:29965"/>
        <dbReference type="ChEBI" id="CHEBI:57540"/>
        <dbReference type="ChEBI" id="CHEBI:142554"/>
        <dbReference type="EC" id="2.4.2.31"/>
    </reaction>
</comment>
<organism evidence="8 9">
    <name type="scientific">Anabarilius grahami</name>
    <name type="common">Kanglang fish</name>
    <name type="synonym">Barilius grahami</name>
    <dbReference type="NCBI Taxonomy" id="495550"/>
    <lineage>
        <taxon>Eukaryota</taxon>
        <taxon>Metazoa</taxon>
        <taxon>Chordata</taxon>
        <taxon>Craniata</taxon>
        <taxon>Vertebrata</taxon>
        <taxon>Euteleostomi</taxon>
        <taxon>Actinopterygii</taxon>
        <taxon>Neopterygii</taxon>
        <taxon>Teleostei</taxon>
        <taxon>Ostariophysi</taxon>
        <taxon>Cypriniformes</taxon>
        <taxon>Xenocyprididae</taxon>
        <taxon>Xenocypridinae</taxon>
        <taxon>Xenocypridinae incertae sedis</taxon>
        <taxon>Anabarilius</taxon>
    </lineage>
</organism>
<protein>
    <recommendedName>
        <fullName evidence="7">NAD(P)(+)--arginine ADP-ribosyltransferase</fullName>
        <ecNumber evidence="7">2.4.2.31</ecNumber>
    </recommendedName>
    <alternativeName>
        <fullName evidence="7">Mono(ADP-ribosyl)transferase</fullName>
    </alternativeName>
</protein>
<keyword evidence="7" id="KW-0520">NAD</keyword>
<comment type="similarity">
    <text evidence="1 7">Belongs to the Arg-specific ADP-ribosyltransferase family.</text>
</comment>
<comment type="caution">
    <text evidence="8">The sequence shown here is derived from an EMBL/GenBank/DDBJ whole genome shotgun (WGS) entry which is preliminary data.</text>
</comment>
<dbReference type="GO" id="GO:0106274">
    <property type="term" value="F:NAD+-protein-arginine ADP-ribosyltransferase activity"/>
    <property type="evidence" value="ECO:0007669"/>
    <property type="project" value="UniProtKB-EC"/>
</dbReference>
<dbReference type="GO" id="GO:0016779">
    <property type="term" value="F:nucleotidyltransferase activity"/>
    <property type="evidence" value="ECO:0007669"/>
    <property type="project" value="UniProtKB-KW"/>
</dbReference>
<dbReference type="InterPro" id="IPR050999">
    <property type="entry name" value="ADP-ribosyltransferase_ARG"/>
</dbReference>
<dbReference type="SUPFAM" id="SSF56399">
    <property type="entry name" value="ADP-ribosylation"/>
    <property type="match status" value="1"/>
</dbReference>
<keyword evidence="3 7" id="KW-0808">Transferase</keyword>
<evidence type="ECO:0000313" key="9">
    <source>
        <dbReference type="Proteomes" id="UP000281406"/>
    </source>
</evidence>
<evidence type="ECO:0000256" key="4">
    <source>
        <dbReference type="ARBA" id="ARBA00022695"/>
    </source>
</evidence>
<keyword evidence="9" id="KW-1185">Reference proteome</keyword>
<dbReference type="OrthoDB" id="423533at2759"/>
<keyword evidence="2 7" id="KW-0328">Glycosyltransferase</keyword>
<name>A0A3N0YYA0_ANAGA</name>